<gene>
    <name evidence="1" type="ORF">CHRIB12_LOCUS21555</name>
</gene>
<comment type="caution">
    <text evidence="1">The sequence shown here is derived from an EMBL/GenBank/DDBJ whole genome shotgun (WGS) entry which is preliminary data.</text>
</comment>
<reference evidence="1" key="1">
    <citation type="submission" date="2020-05" db="EMBL/GenBank/DDBJ databases">
        <authorList>
            <person name="Rincon C."/>
            <person name="Sanders R I."/>
            <person name="Robbins C."/>
            <person name="Chaturvedi A."/>
        </authorList>
    </citation>
    <scope>NUCLEOTIDE SEQUENCE</scope>
    <source>
        <strain evidence="1">CHB12</strain>
    </source>
</reference>
<dbReference type="EMBL" id="CAGKOT010000069">
    <property type="protein sequence ID" value="CAB5390523.1"/>
    <property type="molecule type" value="Genomic_DNA"/>
</dbReference>
<dbReference type="Proteomes" id="UP000684084">
    <property type="component" value="Unassembled WGS sequence"/>
</dbReference>
<dbReference type="AlphaFoldDB" id="A0A916EI91"/>
<organism evidence="1 2">
    <name type="scientific">Rhizophagus irregularis</name>
    <dbReference type="NCBI Taxonomy" id="588596"/>
    <lineage>
        <taxon>Eukaryota</taxon>
        <taxon>Fungi</taxon>
        <taxon>Fungi incertae sedis</taxon>
        <taxon>Mucoromycota</taxon>
        <taxon>Glomeromycotina</taxon>
        <taxon>Glomeromycetes</taxon>
        <taxon>Glomerales</taxon>
        <taxon>Glomeraceae</taxon>
        <taxon>Rhizophagus</taxon>
    </lineage>
</organism>
<evidence type="ECO:0000313" key="2">
    <source>
        <dbReference type="Proteomes" id="UP000684084"/>
    </source>
</evidence>
<name>A0A916EI91_9GLOM</name>
<evidence type="ECO:0000313" key="1">
    <source>
        <dbReference type="EMBL" id="CAB5390523.1"/>
    </source>
</evidence>
<accession>A0A916EI91</accession>
<dbReference type="OrthoDB" id="10314394at2759"/>
<sequence>MIKALVSNIEGHLLQIKSRLLPVMRNASLGVPFKNDRVFLLHVKQDAKRLVLIDIPDILFRRFLRRIFRRYVV</sequence>
<protein>
    <submittedName>
        <fullName evidence="1">Uncharacterized protein</fullName>
    </submittedName>
</protein>
<proteinExistence type="predicted"/>